<dbReference type="InterPro" id="IPR011333">
    <property type="entry name" value="SKP1/BTB/POZ_sf"/>
</dbReference>
<accession>A0A915JQN8</accession>
<protein>
    <submittedName>
        <fullName evidence="2">Uncharacterized protein</fullName>
    </submittedName>
</protein>
<keyword evidence="1" id="KW-1185">Reference proteome</keyword>
<dbReference type="SUPFAM" id="SSF54695">
    <property type="entry name" value="POZ domain"/>
    <property type="match status" value="1"/>
</dbReference>
<dbReference type="AlphaFoldDB" id="A0A915JQN8"/>
<dbReference type="WBParaSite" id="nRc.2.0.1.t28520-RA">
    <property type="protein sequence ID" value="nRc.2.0.1.t28520-RA"/>
    <property type="gene ID" value="nRc.2.0.1.g28520"/>
</dbReference>
<evidence type="ECO:0000313" key="1">
    <source>
        <dbReference type="Proteomes" id="UP000887565"/>
    </source>
</evidence>
<name>A0A915JQN8_ROMCU</name>
<proteinExistence type="predicted"/>
<dbReference type="Gene3D" id="3.30.710.10">
    <property type="entry name" value="Potassium Channel Kv1.1, Chain A"/>
    <property type="match status" value="1"/>
</dbReference>
<organism evidence="1 2">
    <name type="scientific">Romanomermis culicivorax</name>
    <name type="common">Nematode worm</name>
    <dbReference type="NCBI Taxonomy" id="13658"/>
    <lineage>
        <taxon>Eukaryota</taxon>
        <taxon>Metazoa</taxon>
        <taxon>Ecdysozoa</taxon>
        <taxon>Nematoda</taxon>
        <taxon>Enoplea</taxon>
        <taxon>Dorylaimia</taxon>
        <taxon>Mermithida</taxon>
        <taxon>Mermithoidea</taxon>
        <taxon>Mermithidae</taxon>
        <taxon>Romanomermis</taxon>
    </lineage>
</organism>
<dbReference type="Proteomes" id="UP000887565">
    <property type="component" value="Unplaced"/>
</dbReference>
<reference evidence="2" key="1">
    <citation type="submission" date="2022-11" db="UniProtKB">
        <authorList>
            <consortium name="WormBaseParasite"/>
        </authorList>
    </citation>
    <scope>IDENTIFICATION</scope>
</reference>
<evidence type="ECO:0000313" key="2">
    <source>
        <dbReference type="WBParaSite" id="nRc.2.0.1.t28520-RA"/>
    </source>
</evidence>
<sequence length="170" mass="19015">MVALRNFFICTRGKGTVDSRQGDGRGNGTVEDLLMEKCLRMGDISHTVMGGHVLSFHELTPIRFDRPAMMEKIITEIMSDKLQLPYINQSKQQVHYNSGDNVADSSLLLDGDFVVKLNVGGARYATLKSSLCKFEHSLLYQWFKDVALRPYGSKSAESSPEPVSSKRLKL</sequence>